<keyword evidence="2" id="KW-1185">Reference proteome</keyword>
<dbReference type="SUPFAM" id="SSF50447">
    <property type="entry name" value="Translation proteins"/>
    <property type="match status" value="1"/>
</dbReference>
<dbReference type="RefSeq" id="WP_145143862.1">
    <property type="nucleotide sequence ID" value="NZ_VLKY01000011.1"/>
</dbReference>
<dbReference type="OrthoDB" id="9812949at2"/>
<dbReference type="AlphaFoldDB" id="A0A562Q714"/>
<dbReference type="Gene3D" id="2.40.30.130">
    <property type="match status" value="1"/>
</dbReference>
<dbReference type="PANTHER" id="PTHR43462:SF2">
    <property type="entry name" value="THREONYL AND ALANYL TRNA SYNTHETASE SECOND ADDITIONAL DOMAIN-CONTAINING PROTEIN"/>
    <property type="match status" value="1"/>
</dbReference>
<sequence length="210" mass="23384">MTQRLYYFSDQLAVEVQVISCHAQDALFAIELDATPFHPQGGGQPSDTGSLGEVEVVQVRHEEGRIVHYVTNAIKPGRTIAQVDENRRRLHTHLHSAGHLIGHIGEAFGWHPVKAHHWPGEGRIEFIPGPEAQPLEAWMLLKRFEQLVTEDLPVTITLDEEGLREVRFGSFSPYGCGGTHVPSLGSLNSLSELALKEKKGRLYVHYDVTA</sequence>
<name>A0A562Q714_9PSED</name>
<protein>
    <submittedName>
        <fullName evidence="1">Ser-tRNA(Ala) deacylase AlaX</fullName>
    </submittedName>
</protein>
<organism evidence="1 2">
    <name type="scientific">Pseudomonas duriflava</name>
    <dbReference type="NCBI Taxonomy" id="459528"/>
    <lineage>
        <taxon>Bacteria</taxon>
        <taxon>Pseudomonadati</taxon>
        <taxon>Pseudomonadota</taxon>
        <taxon>Gammaproteobacteria</taxon>
        <taxon>Pseudomonadales</taxon>
        <taxon>Pseudomonadaceae</taxon>
        <taxon>Pseudomonas</taxon>
    </lineage>
</organism>
<comment type="caution">
    <text evidence="1">The sequence shown here is derived from an EMBL/GenBank/DDBJ whole genome shotgun (WGS) entry which is preliminary data.</text>
</comment>
<dbReference type="InterPro" id="IPR009000">
    <property type="entry name" value="Transl_B-barrel_sf"/>
</dbReference>
<dbReference type="Gene3D" id="3.30.980.10">
    <property type="entry name" value="Threonyl-trna Synthetase, Chain A, domain 2"/>
    <property type="match status" value="1"/>
</dbReference>
<dbReference type="SUPFAM" id="SSF55186">
    <property type="entry name" value="ThrRS/AlaRS common domain"/>
    <property type="match status" value="1"/>
</dbReference>
<dbReference type="InterPro" id="IPR018163">
    <property type="entry name" value="Thr/Ala-tRNA-synth_IIc_edit"/>
</dbReference>
<proteinExistence type="predicted"/>
<gene>
    <name evidence="1" type="ORF">IQ22_03325</name>
</gene>
<dbReference type="InterPro" id="IPR051335">
    <property type="entry name" value="Alanyl-tRNA_Editing_Enzymes"/>
</dbReference>
<dbReference type="PANTHER" id="PTHR43462">
    <property type="entry name" value="ALANYL-TRNA EDITING PROTEIN"/>
    <property type="match status" value="1"/>
</dbReference>
<reference evidence="1 2" key="1">
    <citation type="journal article" date="2015" name="Stand. Genomic Sci.">
        <title>Genomic Encyclopedia of Bacterial and Archaeal Type Strains, Phase III: the genomes of soil and plant-associated and newly described type strains.</title>
        <authorList>
            <person name="Whitman W.B."/>
            <person name="Woyke T."/>
            <person name="Klenk H.P."/>
            <person name="Zhou Y."/>
            <person name="Lilburn T.G."/>
            <person name="Beck B.J."/>
            <person name="De Vos P."/>
            <person name="Vandamme P."/>
            <person name="Eisen J.A."/>
            <person name="Garrity G."/>
            <person name="Hugenholtz P."/>
            <person name="Kyrpides N.C."/>
        </authorList>
    </citation>
    <scope>NUCLEOTIDE SEQUENCE [LARGE SCALE GENOMIC DNA]</scope>
    <source>
        <strain evidence="1 2">CGMCC 1.6858</strain>
    </source>
</reference>
<evidence type="ECO:0000313" key="1">
    <source>
        <dbReference type="EMBL" id="TWI52555.1"/>
    </source>
</evidence>
<accession>A0A562Q714</accession>
<dbReference type="GO" id="GO:0000166">
    <property type="term" value="F:nucleotide binding"/>
    <property type="evidence" value="ECO:0007669"/>
    <property type="project" value="InterPro"/>
</dbReference>
<evidence type="ECO:0000313" key="2">
    <source>
        <dbReference type="Proteomes" id="UP000316905"/>
    </source>
</evidence>
<dbReference type="Proteomes" id="UP000316905">
    <property type="component" value="Unassembled WGS sequence"/>
</dbReference>
<dbReference type="EMBL" id="VLKY01000011">
    <property type="protein sequence ID" value="TWI52555.1"/>
    <property type="molecule type" value="Genomic_DNA"/>
</dbReference>